<gene>
    <name evidence="2" type="ORF">F511_20584</name>
</gene>
<accession>A0A2Z7DGK9</accession>
<sequence length="77" mass="7937">MGWFVVEVEAGRVSRGPRRGAAGARRSLGEKPPWCVAWGGCAACSVFRVPLHGPDGSAGPGGSVGPGRLGESRVEMF</sequence>
<protein>
    <submittedName>
        <fullName evidence="2">Uncharacterized protein</fullName>
    </submittedName>
</protein>
<evidence type="ECO:0000313" key="3">
    <source>
        <dbReference type="Proteomes" id="UP000250235"/>
    </source>
</evidence>
<evidence type="ECO:0000313" key="2">
    <source>
        <dbReference type="EMBL" id="KZV56723.1"/>
    </source>
</evidence>
<dbReference type="AlphaFoldDB" id="A0A2Z7DGK9"/>
<proteinExistence type="predicted"/>
<keyword evidence="3" id="KW-1185">Reference proteome</keyword>
<dbReference type="Proteomes" id="UP000250235">
    <property type="component" value="Unassembled WGS sequence"/>
</dbReference>
<name>A0A2Z7DGK9_9LAMI</name>
<feature type="region of interest" description="Disordered" evidence="1">
    <location>
        <begin position="54"/>
        <end position="77"/>
    </location>
</feature>
<reference evidence="2 3" key="1">
    <citation type="journal article" date="2015" name="Proc. Natl. Acad. Sci. U.S.A.">
        <title>The resurrection genome of Boea hygrometrica: A blueprint for survival of dehydration.</title>
        <authorList>
            <person name="Xiao L."/>
            <person name="Yang G."/>
            <person name="Zhang L."/>
            <person name="Yang X."/>
            <person name="Zhao S."/>
            <person name="Ji Z."/>
            <person name="Zhou Q."/>
            <person name="Hu M."/>
            <person name="Wang Y."/>
            <person name="Chen M."/>
            <person name="Xu Y."/>
            <person name="Jin H."/>
            <person name="Xiao X."/>
            <person name="Hu G."/>
            <person name="Bao F."/>
            <person name="Hu Y."/>
            <person name="Wan P."/>
            <person name="Li L."/>
            <person name="Deng X."/>
            <person name="Kuang T."/>
            <person name="Xiang C."/>
            <person name="Zhu J.K."/>
            <person name="Oliver M.J."/>
            <person name="He Y."/>
        </authorList>
    </citation>
    <scope>NUCLEOTIDE SEQUENCE [LARGE SCALE GENOMIC DNA]</scope>
    <source>
        <strain evidence="3">cv. XS01</strain>
    </source>
</reference>
<organism evidence="2 3">
    <name type="scientific">Dorcoceras hygrometricum</name>
    <dbReference type="NCBI Taxonomy" id="472368"/>
    <lineage>
        <taxon>Eukaryota</taxon>
        <taxon>Viridiplantae</taxon>
        <taxon>Streptophyta</taxon>
        <taxon>Embryophyta</taxon>
        <taxon>Tracheophyta</taxon>
        <taxon>Spermatophyta</taxon>
        <taxon>Magnoliopsida</taxon>
        <taxon>eudicotyledons</taxon>
        <taxon>Gunneridae</taxon>
        <taxon>Pentapetalae</taxon>
        <taxon>asterids</taxon>
        <taxon>lamiids</taxon>
        <taxon>Lamiales</taxon>
        <taxon>Gesneriaceae</taxon>
        <taxon>Didymocarpoideae</taxon>
        <taxon>Trichosporeae</taxon>
        <taxon>Loxocarpinae</taxon>
        <taxon>Dorcoceras</taxon>
    </lineage>
</organism>
<dbReference type="EMBL" id="KQ987835">
    <property type="protein sequence ID" value="KZV56723.1"/>
    <property type="molecule type" value="Genomic_DNA"/>
</dbReference>
<evidence type="ECO:0000256" key="1">
    <source>
        <dbReference type="SAM" id="MobiDB-lite"/>
    </source>
</evidence>
<feature type="compositionally biased region" description="Gly residues" evidence="1">
    <location>
        <begin position="56"/>
        <end position="68"/>
    </location>
</feature>